<evidence type="ECO:0000313" key="5">
    <source>
        <dbReference type="Proteomes" id="UP001601422"/>
    </source>
</evidence>
<evidence type="ECO:0000313" key="4">
    <source>
        <dbReference type="EMBL" id="MFF0008050.1"/>
    </source>
</evidence>
<dbReference type="EMBL" id="JBIAJP010000011">
    <property type="protein sequence ID" value="MFF0008050.1"/>
    <property type="molecule type" value="Genomic_DNA"/>
</dbReference>
<name>A0ABW6N8A6_9ACTN</name>
<keyword evidence="4" id="KW-0012">Acyltransferase</keyword>
<keyword evidence="2" id="KW-0597">Phosphoprotein</keyword>
<keyword evidence="1" id="KW-0596">Phosphopantetheine</keyword>
<dbReference type="SUPFAM" id="SSF52151">
    <property type="entry name" value="FabD/lysophospholipase-like"/>
    <property type="match status" value="1"/>
</dbReference>
<evidence type="ECO:0000256" key="1">
    <source>
        <dbReference type="ARBA" id="ARBA00022450"/>
    </source>
</evidence>
<feature type="domain" description="Malonyl-CoA:ACP transacylase (MAT)" evidence="3">
    <location>
        <begin position="18"/>
        <end position="316"/>
    </location>
</feature>
<dbReference type="InterPro" id="IPR016035">
    <property type="entry name" value="Acyl_Trfase/lysoPLipase"/>
</dbReference>
<dbReference type="Gene3D" id="3.30.70.250">
    <property type="entry name" value="Malonyl-CoA ACP transacylase, ACP-binding"/>
    <property type="match status" value="1"/>
</dbReference>
<dbReference type="InterPro" id="IPR050091">
    <property type="entry name" value="PKS_NRPS_Biosynth_Enz"/>
</dbReference>
<proteinExistence type="predicted"/>
<reference evidence="4 5" key="1">
    <citation type="submission" date="2024-10" db="EMBL/GenBank/DDBJ databases">
        <title>The Natural Products Discovery Center: Release of the First 8490 Sequenced Strains for Exploring Actinobacteria Biosynthetic Diversity.</title>
        <authorList>
            <person name="Kalkreuter E."/>
            <person name="Kautsar S.A."/>
            <person name="Yang D."/>
            <person name="Bader C.D."/>
            <person name="Teijaro C.N."/>
            <person name="Fluegel L."/>
            <person name="Davis C.M."/>
            <person name="Simpson J.R."/>
            <person name="Lauterbach L."/>
            <person name="Steele A.D."/>
            <person name="Gui C."/>
            <person name="Meng S."/>
            <person name="Li G."/>
            <person name="Viehrig K."/>
            <person name="Ye F."/>
            <person name="Su P."/>
            <person name="Kiefer A.F."/>
            <person name="Nichols A."/>
            <person name="Cepeda A.J."/>
            <person name="Yan W."/>
            <person name="Fan B."/>
            <person name="Jiang Y."/>
            <person name="Adhikari A."/>
            <person name="Zheng C.-J."/>
            <person name="Schuster L."/>
            <person name="Cowan T.M."/>
            <person name="Smanski M.J."/>
            <person name="Chevrette M.G."/>
            <person name="De Carvalho L.P.S."/>
            <person name="Shen B."/>
        </authorList>
    </citation>
    <scope>NUCLEOTIDE SEQUENCE [LARGE SCALE GENOMIC DNA]</scope>
    <source>
        <strain evidence="4 5">NPDC005497</strain>
    </source>
</reference>
<dbReference type="RefSeq" id="WP_362050874.1">
    <property type="nucleotide sequence ID" value="NZ_JBEXWN010000011.1"/>
</dbReference>
<dbReference type="SMART" id="SM00827">
    <property type="entry name" value="PKS_AT"/>
    <property type="match status" value="1"/>
</dbReference>
<dbReference type="Gene3D" id="3.40.366.10">
    <property type="entry name" value="Malonyl-Coenzyme A Acyl Carrier Protein, domain 2"/>
    <property type="match status" value="1"/>
</dbReference>
<comment type="caution">
    <text evidence="4">The sequence shown here is derived from an EMBL/GenBank/DDBJ whole genome shotgun (WGS) entry which is preliminary data.</text>
</comment>
<keyword evidence="5" id="KW-1185">Reference proteome</keyword>
<accession>A0ABW6N8A6</accession>
<keyword evidence="4" id="KW-0808">Transferase</keyword>
<dbReference type="Gene3D" id="3.30.70.3290">
    <property type="match status" value="1"/>
</dbReference>
<dbReference type="PANTHER" id="PTHR43775:SF37">
    <property type="entry name" value="SI:DKEY-61P9.11"/>
    <property type="match status" value="1"/>
</dbReference>
<evidence type="ECO:0000259" key="3">
    <source>
        <dbReference type="SMART" id="SM00827"/>
    </source>
</evidence>
<dbReference type="InterPro" id="IPR014043">
    <property type="entry name" value="Acyl_transferase_dom"/>
</dbReference>
<protein>
    <submittedName>
        <fullName evidence="4">Acyltransferase domain-containing protein</fullName>
    </submittedName>
</protein>
<dbReference type="Proteomes" id="UP001601422">
    <property type="component" value="Unassembled WGS sequence"/>
</dbReference>
<sequence>MQSPAGVGGSAPRSLVLMLPGQGSQFASMGVSLYESDERFKSALDDFFDAFGTGALRLRDEWLHGESQNLGRGSIAQPLLFGINYAAGVVWLEDLKNADVTLIGHSVGELAAAVLAGAFDLELAGALLNRRAQLLDAAPRGGMIACRAAEETLRQHLGVLGGSAVLAAENADNQCVVSCAEEDLPDTLRYLGSRRVTCMRVAATEPFHSPLLRPAAREFEEFLSRRSHLLAPTGLPMVSAYSARKISDREVTPASFWTRQMAEKVEFWEALRGNFDSGSHTFVEIGPGTVLSMAARRLPSVRARLSTVITTMPRHRPEPEQWRSLRREVAESFG</sequence>
<gene>
    <name evidence="4" type="ORF">ACFYQT_32070</name>
</gene>
<dbReference type="PANTHER" id="PTHR43775">
    <property type="entry name" value="FATTY ACID SYNTHASE"/>
    <property type="match status" value="1"/>
</dbReference>
<evidence type="ECO:0000256" key="2">
    <source>
        <dbReference type="ARBA" id="ARBA00022553"/>
    </source>
</evidence>
<organism evidence="4 5">
    <name type="scientific">Streptomyces tibetensis</name>
    <dbReference type="NCBI Taxonomy" id="2382123"/>
    <lineage>
        <taxon>Bacteria</taxon>
        <taxon>Bacillati</taxon>
        <taxon>Actinomycetota</taxon>
        <taxon>Actinomycetes</taxon>
        <taxon>Kitasatosporales</taxon>
        <taxon>Streptomycetaceae</taxon>
        <taxon>Streptomyces</taxon>
    </lineage>
</organism>
<dbReference type="InterPro" id="IPR001227">
    <property type="entry name" value="Ac_transferase_dom_sf"/>
</dbReference>
<dbReference type="GO" id="GO:0016746">
    <property type="term" value="F:acyltransferase activity"/>
    <property type="evidence" value="ECO:0007669"/>
    <property type="project" value="UniProtKB-KW"/>
</dbReference>
<dbReference type="Pfam" id="PF00698">
    <property type="entry name" value="Acyl_transf_1"/>
    <property type="match status" value="1"/>
</dbReference>